<dbReference type="SUPFAM" id="SSF51735">
    <property type="entry name" value="NAD(P)-binding Rossmann-fold domains"/>
    <property type="match status" value="1"/>
</dbReference>
<dbReference type="PANTHER" id="PTHR24320:SF148">
    <property type="entry name" value="NAD(P)-BINDING ROSSMANN-FOLD SUPERFAMILY PROTEIN"/>
    <property type="match status" value="1"/>
</dbReference>
<proteinExistence type="inferred from homology"/>
<dbReference type="Proteomes" id="UP000186058">
    <property type="component" value="Unassembled WGS sequence"/>
</dbReference>
<evidence type="ECO:0000256" key="2">
    <source>
        <dbReference type="ARBA" id="ARBA00023002"/>
    </source>
</evidence>
<sequence>MEAQKHNHRTVQAPLATGFDVQTTAKEVIGGLNLTGKVAIVTGGYSGIGLETSRVLAEAGATVIVPARTPEKAKAAVSGIPGLELEALDLMDPASIDSFAQRFIVSGRPLHFLINSAGIMAAPLARDTRGYESQFATNHLGHFQLTARLWPALKQAGQARVISVSSRAHRLGGVDLSDPSFERREYDKWKAYAQSKSANVLFAVALDDKAKAYGVRAFAVHPGLIPSSGIGRFLESEEGGVKPIQTLQSVKEEGGLSPSMEQPDFMKTTEQGAATSVWCAVSEQLDSLGGVYCEDADIAEAVPADSVQGSGVWPWAVDRESAGRLWVLSEQMTGVRFNI</sequence>
<dbReference type="InterPro" id="IPR002347">
    <property type="entry name" value="SDR_fam"/>
</dbReference>
<keyword evidence="2" id="KW-0560">Oxidoreductase</keyword>
<evidence type="ECO:0000313" key="4">
    <source>
        <dbReference type="Proteomes" id="UP000186058"/>
    </source>
</evidence>
<dbReference type="PANTHER" id="PTHR24320">
    <property type="entry name" value="RETINOL DEHYDROGENASE"/>
    <property type="match status" value="1"/>
</dbReference>
<accession>A0ABX3EH03</accession>
<evidence type="ECO:0000256" key="1">
    <source>
        <dbReference type="ARBA" id="ARBA00006484"/>
    </source>
</evidence>
<name>A0ABX3EH03_9BACL</name>
<reference evidence="3 4" key="1">
    <citation type="submission" date="2016-03" db="EMBL/GenBank/DDBJ databases">
        <authorList>
            <person name="Sant'Anna F.H."/>
            <person name="Ambrosini A."/>
            <person name="Souza R."/>
            <person name="Bach E."/>
            <person name="Fernandes G."/>
            <person name="Balsanelli E."/>
            <person name="Baura V.A."/>
            <person name="Souza E.M."/>
            <person name="Passaglia L."/>
        </authorList>
    </citation>
    <scope>NUCLEOTIDE SEQUENCE [LARGE SCALE GENOMIC DNA]</scope>
    <source>
        <strain evidence="3 4">P26E</strain>
    </source>
</reference>
<gene>
    <name evidence="3" type="ORF">A3844_26280</name>
</gene>
<evidence type="ECO:0000313" key="3">
    <source>
        <dbReference type="EMBL" id="OKP81462.1"/>
    </source>
</evidence>
<comment type="caution">
    <text evidence="3">The sequence shown here is derived from an EMBL/GenBank/DDBJ whole genome shotgun (WGS) entry which is preliminary data.</text>
</comment>
<dbReference type="Gene3D" id="3.40.50.720">
    <property type="entry name" value="NAD(P)-binding Rossmann-like Domain"/>
    <property type="match status" value="1"/>
</dbReference>
<dbReference type="PRINTS" id="PR00081">
    <property type="entry name" value="GDHRDH"/>
</dbReference>
<dbReference type="InterPro" id="IPR036291">
    <property type="entry name" value="NAD(P)-bd_dom_sf"/>
</dbReference>
<keyword evidence="4" id="KW-1185">Reference proteome</keyword>
<protein>
    <submittedName>
        <fullName evidence="3">Oxidoreductase</fullName>
    </submittedName>
</protein>
<dbReference type="Pfam" id="PF00106">
    <property type="entry name" value="adh_short"/>
    <property type="match status" value="1"/>
</dbReference>
<dbReference type="RefSeq" id="WP_074109056.1">
    <property type="nucleotide sequence ID" value="NZ_LVWI01000080.1"/>
</dbReference>
<comment type="similarity">
    <text evidence="1">Belongs to the short-chain dehydrogenases/reductases (SDR) family.</text>
</comment>
<dbReference type="EMBL" id="LVWI01000080">
    <property type="protein sequence ID" value="OKP81462.1"/>
    <property type="molecule type" value="Genomic_DNA"/>
</dbReference>
<organism evidence="3 4">
    <name type="scientific">Paenibacillus helianthi</name>
    <dbReference type="NCBI Taxonomy" id="1349432"/>
    <lineage>
        <taxon>Bacteria</taxon>
        <taxon>Bacillati</taxon>
        <taxon>Bacillota</taxon>
        <taxon>Bacilli</taxon>
        <taxon>Bacillales</taxon>
        <taxon>Paenibacillaceae</taxon>
        <taxon>Paenibacillus</taxon>
    </lineage>
</organism>